<keyword evidence="2" id="KW-1185">Reference proteome</keyword>
<organism evidence="1 2">
    <name type="scientific">Hyalomma asiaticum</name>
    <name type="common">Tick</name>
    <dbReference type="NCBI Taxonomy" id="266040"/>
    <lineage>
        <taxon>Eukaryota</taxon>
        <taxon>Metazoa</taxon>
        <taxon>Ecdysozoa</taxon>
        <taxon>Arthropoda</taxon>
        <taxon>Chelicerata</taxon>
        <taxon>Arachnida</taxon>
        <taxon>Acari</taxon>
        <taxon>Parasitiformes</taxon>
        <taxon>Ixodida</taxon>
        <taxon>Ixodoidea</taxon>
        <taxon>Ixodidae</taxon>
        <taxon>Hyalomminae</taxon>
        <taxon>Hyalomma</taxon>
    </lineage>
</organism>
<accession>A0ACB7SC51</accession>
<evidence type="ECO:0000313" key="2">
    <source>
        <dbReference type="Proteomes" id="UP000821845"/>
    </source>
</evidence>
<dbReference type="EMBL" id="CM023484">
    <property type="protein sequence ID" value="KAH6932290.1"/>
    <property type="molecule type" value="Genomic_DNA"/>
</dbReference>
<gene>
    <name evidence="1" type="ORF">HPB50_004350</name>
</gene>
<reference evidence="1" key="1">
    <citation type="submission" date="2020-05" db="EMBL/GenBank/DDBJ databases">
        <title>Large-scale comparative analyses of tick genomes elucidate their genetic diversity and vector capacities.</title>
        <authorList>
            <person name="Jia N."/>
            <person name="Wang J."/>
            <person name="Shi W."/>
            <person name="Du L."/>
            <person name="Sun Y."/>
            <person name="Zhan W."/>
            <person name="Jiang J."/>
            <person name="Wang Q."/>
            <person name="Zhang B."/>
            <person name="Ji P."/>
            <person name="Sakyi L.B."/>
            <person name="Cui X."/>
            <person name="Yuan T."/>
            <person name="Jiang B."/>
            <person name="Yang W."/>
            <person name="Lam T.T.-Y."/>
            <person name="Chang Q."/>
            <person name="Ding S."/>
            <person name="Wang X."/>
            <person name="Zhu J."/>
            <person name="Ruan X."/>
            <person name="Zhao L."/>
            <person name="Wei J."/>
            <person name="Que T."/>
            <person name="Du C."/>
            <person name="Cheng J."/>
            <person name="Dai P."/>
            <person name="Han X."/>
            <person name="Huang E."/>
            <person name="Gao Y."/>
            <person name="Liu J."/>
            <person name="Shao H."/>
            <person name="Ye R."/>
            <person name="Li L."/>
            <person name="Wei W."/>
            <person name="Wang X."/>
            <person name="Wang C."/>
            <person name="Yang T."/>
            <person name="Huo Q."/>
            <person name="Li W."/>
            <person name="Guo W."/>
            <person name="Chen H."/>
            <person name="Zhou L."/>
            <person name="Ni X."/>
            <person name="Tian J."/>
            <person name="Zhou Y."/>
            <person name="Sheng Y."/>
            <person name="Liu T."/>
            <person name="Pan Y."/>
            <person name="Xia L."/>
            <person name="Li J."/>
            <person name="Zhao F."/>
            <person name="Cao W."/>
        </authorList>
    </citation>
    <scope>NUCLEOTIDE SEQUENCE</scope>
    <source>
        <strain evidence="1">Hyas-2018</strain>
    </source>
</reference>
<sequence>MRRGESGVSNKRICAMLSDCGAVKSSYQGTVPTLVIGEPDILREVMVTKFKYFADRSLSQTVGSDVWKKSIKNLSGDEWKKARTIFTPALTTARLKTIVAKVKSISEKMTSRVMDAAAKKKPVDIFELATNTSLDITAALNYSVDIDSEKDKDHPLMKSIEAIYMTSSGWKVIMLFLMPKVYKLLQPDYPPKASTDVFKAFVSHLIEERKAKNKEEDDFLQMFMNADYNWEQNAEKESEGAEVKKMTLDEITAQGITFFVAGVEGVAIILSAAAYYLALNPDCQDRVIAEVDRALAKGELTYDALQEMQYLDACLKEASRLCTPDSILMRVCTEETTVAGIRFKPGMCVDIPFAGIHYDPEYFPEPHKFNPERFLPENKDAVRPFTYMTFGAGPRNCVGMRLGLIQAKTMLACLLQHVKFEACPETMVPLKYKPRQLIICFDGPLLLQAVARQRPTSNSSQ</sequence>
<protein>
    <submittedName>
        <fullName evidence="1">Uncharacterized protein</fullName>
    </submittedName>
</protein>
<dbReference type="Proteomes" id="UP000821845">
    <property type="component" value="Chromosome 4"/>
</dbReference>
<name>A0ACB7SC51_HYAAI</name>
<comment type="caution">
    <text evidence="1">The sequence shown here is derived from an EMBL/GenBank/DDBJ whole genome shotgun (WGS) entry which is preliminary data.</text>
</comment>
<proteinExistence type="predicted"/>
<evidence type="ECO:0000313" key="1">
    <source>
        <dbReference type="EMBL" id="KAH6932290.1"/>
    </source>
</evidence>